<sequence length="420" mass="45263">MKQGIVTIVGQGYVGLPLAQTAVLAGWTVHGLDITSWVVSAINSGSSHIDDVSDAEIAEMLGSGYRATFDVRSVAESDVVVICVPTPLAEAGNPDLTAVEKASEDIAPHLAAGVTVILESTTYPGTTEDIVRPILERGSGMTVGKDFALAYSPERVNPGDHDHGIANTPKLVGGVDESSTSAAVEFYASFIDTVVPMTGVKEAETAKLLENTFRHVNIALVNEMAKFCHELGIDIWEVIRGASTKPFGFMKFTPGPGVGGHCIPIDPNYLSYEVRKALGYPFRFVELAQEVNSSMPRYVVDRIAELLNAERKPLNGSEVLLLGVTYKPDIADQRESPALPIAALLQRRGAIVEFHDPLVDTWQTENSVIARVDDVYEAASIADICVVLQPHGTYDLERISRHSKVLFDTQGVSRAPAVRL</sequence>
<dbReference type="GO" id="GO:0000271">
    <property type="term" value="P:polysaccharide biosynthetic process"/>
    <property type="evidence" value="ECO:0007669"/>
    <property type="project" value="InterPro"/>
</dbReference>
<dbReference type="AlphaFoldDB" id="A0A2H1KM71"/>
<dbReference type="Pfam" id="PF03721">
    <property type="entry name" value="UDPG_MGDP_dh_N"/>
    <property type="match status" value="1"/>
</dbReference>
<keyword evidence="2" id="KW-0520">NAD</keyword>
<evidence type="ECO:0000313" key="6">
    <source>
        <dbReference type="Proteomes" id="UP000234342"/>
    </source>
</evidence>
<dbReference type="Pfam" id="PF00984">
    <property type="entry name" value="UDPG_MGDP_dh"/>
    <property type="match status" value="1"/>
</dbReference>
<evidence type="ECO:0000256" key="3">
    <source>
        <dbReference type="PIRNR" id="PIRNR000124"/>
    </source>
</evidence>
<organism evidence="5 6">
    <name type="scientific">Brevibacterium antiquum</name>
    <dbReference type="NCBI Taxonomy" id="234835"/>
    <lineage>
        <taxon>Bacteria</taxon>
        <taxon>Bacillati</taxon>
        <taxon>Actinomycetota</taxon>
        <taxon>Actinomycetes</taxon>
        <taxon>Micrococcales</taxon>
        <taxon>Brevibacteriaceae</taxon>
        <taxon>Brevibacterium</taxon>
    </lineage>
</organism>
<proteinExistence type="inferred from homology"/>
<keyword evidence="6" id="KW-1185">Reference proteome</keyword>
<dbReference type="Pfam" id="PF03720">
    <property type="entry name" value="UDPG_MGDP_dh_C"/>
    <property type="match status" value="1"/>
</dbReference>
<reference evidence="6" key="1">
    <citation type="submission" date="2017-03" db="EMBL/GenBank/DDBJ databases">
        <authorList>
            <person name="Monnet C."/>
        </authorList>
    </citation>
    <scope>NUCLEOTIDE SEQUENCE [LARGE SCALE GENOMIC DNA]</scope>
    <source>
        <strain evidence="6">P10</strain>
    </source>
</reference>
<dbReference type="InterPro" id="IPR036220">
    <property type="entry name" value="UDP-Glc/GDP-Man_DH_C_sf"/>
</dbReference>
<dbReference type="SUPFAM" id="SSF52413">
    <property type="entry name" value="UDP-glucose/GDP-mannose dehydrogenase C-terminal domain"/>
    <property type="match status" value="1"/>
</dbReference>
<evidence type="ECO:0000259" key="4">
    <source>
        <dbReference type="SMART" id="SM00984"/>
    </source>
</evidence>
<name>A0A2H1KM71_9MICO</name>
<dbReference type="GO" id="GO:0051287">
    <property type="term" value="F:NAD binding"/>
    <property type="evidence" value="ECO:0007669"/>
    <property type="project" value="InterPro"/>
</dbReference>
<protein>
    <submittedName>
        <fullName evidence="5">Nucleotide sugar dehydrogenase</fullName>
    </submittedName>
</protein>
<dbReference type="InterPro" id="IPR008927">
    <property type="entry name" value="6-PGluconate_DH-like_C_sf"/>
</dbReference>
<feature type="domain" description="UDP-glucose/GDP-mannose dehydrogenase C-terminal" evidence="4">
    <location>
        <begin position="320"/>
        <end position="415"/>
    </location>
</feature>
<dbReference type="Proteomes" id="UP000234342">
    <property type="component" value="Unassembled WGS sequence"/>
</dbReference>
<evidence type="ECO:0000256" key="1">
    <source>
        <dbReference type="ARBA" id="ARBA00023002"/>
    </source>
</evidence>
<dbReference type="InterPro" id="IPR001732">
    <property type="entry name" value="UDP-Glc/GDP-Man_DH_N"/>
</dbReference>
<dbReference type="InterPro" id="IPR014026">
    <property type="entry name" value="UDP-Glc/GDP-Man_DH_dimer"/>
</dbReference>
<gene>
    <name evidence="5" type="ORF">BANT10_03219</name>
</gene>
<dbReference type="GO" id="GO:0016628">
    <property type="term" value="F:oxidoreductase activity, acting on the CH-CH group of donors, NAD or NADP as acceptor"/>
    <property type="evidence" value="ECO:0007669"/>
    <property type="project" value="InterPro"/>
</dbReference>
<dbReference type="SUPFAM" id="SSF51735">
    <property type="entry name" value="NAD(P)-binding Rossmann-fold domains"/>
    <property type="match status" value="1"/>
</dbReference>
<dbReference type="SUPFAM" id="SSF48179">
    <property type="entry name" value="6-phosphogluconate dehydrogenase C-terminal domain-like"/>
    <property type="match status" value="1"/>
</dbReference>
<dbReference type="PANTHER" id="PTHR43491:SF1">
    <property type="entry name" value="UDP-N-ACETYL-D-MANNOSAMINE DEHYDROGENASE"/>
    <property type="match status" value="1"/>
</dbReference>
<dbReference type="PIRSF" id="PIRSF000124">
    <property type="entry name" value="UDPglc_GDPman_dh"/>
    <property type="match status" value="1"/>
</dbReference>
<dbReference type="SMART" id="SM00984">
    <property type="entry name" value="UDPG_MGDP_dh_C"/>
    <property type="match status" value="1"/>
</dbReference>
<evidence type="ECO:0000313" key="5">
    <source>
        <dbReference type="EMBL" id="SMY00826.1"/>
    </source>
</evidence>
<dbReference type="InterPro" id="IPR028359">
    <property type="entry name" value="UDP_ManNAc/GlcNAc_DH"/>
</dbReference>
<evidence type="ECO:0000256" key="2">
    <source>
        <dbReference type="ARBA" id="ARBA00023027"/>
    </source>
</evidence>
<accession>A0A2H1KM71</accession>
<dbReference type="PIRSF" id="PIRSF500136">
    <property type="entry name" value="UDP_ManNAc_DH"/>
    <property type="match status" value="1"/>
</dbReference>
<dbReference type="InterPro" id="IPR017476">
    <property type="entry name" value="UDP-Glc/GDP-Man"/>
</dbReference>
<comment type="similarity">
    <text evidence="3">Belongs to the UDP-glucose/GDP-mannose dehydrogenase family.</text>
</comment>
<dbReference type="InterPro" id="IPR014027">
    <property type="entry name" value="UDP-Glc/GDP-Man_DH_C"/>
</dbReference>
<dbReference type="EMBL" id="FXZE01000022">
    <property type="protein sequence ID" value="SMY00826.1"/>
    <property type="molecule type" value="Genomic_DNA"/>
</dbReference>
<dbReference type="Gene3D" id="3.40.50.720">
    <property type="entry name" value="NAD(P)-binding Rossmann-like Domain"/>
    <property type="match status" value="2"/>
</dbReference>
<dbReference type="InterPro" id="IPR036291">
    <property type="entry name" value="NAD(P)-bd_dom_sf"/>
</dbReference>
<dbReference type="NCBIfam" id="TIGR03026">
    <property type="entry name" value="NDP-sugDHase"/>
    <property type="match status" value="1"/>
</dbReference>
<dbReference type="GO" id="GO:0016616">
    <property type="term" value="F:oxidoreductase activity, acting on the CH-OH group of donors, NAD or NADP as acceptor"/>
    <property type="evidence" value="ECO:0007669"/>
    <property type="project" value="InterPro"/>
</dbReference>
<dbReference type="PANTHER" id="PTHR43491">
    <property type="entry name" value="UDP-N-ACETYL-D-MANNOSAMINE DEHYDROGENASE"/>
    <property type="match status" value="1"/>
</dbReference>
<dbReference type="RefSeq" id="WP_219618699.1">
    <property type="nucleotide sequence ID" value="NZ_FXZE01000022.1"/>
</dbReference>
<keyword evidence="1" id="KW-0560">Oxidoreductase</keyword>